<evidence type="ECO:0000256" key="1">
    <source>
        <dbReference type="SAM" id="Phobius"/>
    </source>
</evidence>
<dbReference type="EMBL" id="MT141181">
    <property type="protein sequence ID" value="QJA43255.1"/>
    <property type="molecule type" value="Genomic_DNA"/>
</dbReference>
<name>A0A6H1Z7I7_9ZZZZ</name>
<gene>
    <name evidence="3" type="ORF">MM415A04059_0004</name>
    <name evidence="2" type="ORF">MM415B01989_0004</name>
</gene>
<keyword evidence="1" id="KW-1133">Transmembrane helix</keyword>
<evidence type="ECO:0000313" key="3">
    <source>
        <dbReference type="EMBL" id="QJA70010.1"/>
    </source>
</evidence>
<sequence length="61" mass="6388">MPTIIAMGALAVAALFGGAAVLDKIDDLQDDSPQMGLINIGSLTMIVIGGLAVWYLTKKKR</sequence>
<evidence type="ECO:0000313" key="2">
    <source>
        <dbReference type="EMBL" id="QJA43255.1"/>
    </source>
</evidence>
<keyword evidence="1" id="KW-0472">Membrane</keyword>
<protein>
    <submittedName>
        <fullName evidence="2">Uncharacterized protein</fullName>
    </submittedName>
</protein>
<keyword evidence="1" id="KW-0812">Transmembrane</keyword>
<feature type="transmembrane region" description="Helical" evidence="1">
    <location>
        <begin position="35"/>
        <end position="56"/>
    </location>
</feature>
<reference evidence="2" key="1">
    <citation type="submission" date="2020-03" db="EMBL/GenBank/DDBJ databases">
        <title>The deep terrestrial virosphere.</title>
        <authorList>
            <person name="Holmfeldt K."/>
            <person name="Nilsson E."/>
            <person name="Simone D."/>
            <person name="Lopez-Fernandez M."/>
            <person name="Wu X."/>
            <person name="de Brujin I."/>
            <person name="Lundin D."/>
            <person name="Andersson A."/>
            <person name="Bertilsson S."/>
            <person name="Dopson M."/>
        </authorList>
    </citation>
    <scope>NUCLEOTIDE SEQUENCE</scope>
    <source>
        <strain evidence="3">MM415A04059</strain>
        <strain evidence="2">MM415B01989</strain>
    </source>
</reference>
<dbReference type="AlphaFoldDB" id="A0A6H1Z7I7"/>
<organism evidence="2">
    <name type="scientific">viral metagenome</name>
    <dbReference type="NCBI Taxonomy" id="1070528"/>
    <lineage>
        <taxon>unclassified sequences</taxon>
        <taxon>metagenomes</taxon>
        <taxon>organismal metagenomes</taxon>
    </lineage>
</organism>
<dbReference type="EMBL" id="MT141756">
    <property type="protein sequence ID" value="QJA70010.1"/>
    <property type="molecule type" value="Genomic_DNA"/>
</dbReference>
<accession>A0A6H1Z7I7</accession>
<proteinExistence type="predicted"/>